<dbReference type="STRING" id="686832.A0A0C3BLU5"/>
<dbReference type="OrthoDB" id="3254233at2759"/>
<evidence type="ECO:0000313" key="1">
    <source>
        <dbReference type="EMBL" id="KIM37660.1"/>
    </source>
</evidence>
<name>A0A0C3BLU5_HEBCY</name>
<proteinExistence type="predicted"/>
<keyword evidence="2" id="KW-1185">Reference proteome</keyword>
<protein>
    <submittedName>
        <fullName evidence="1">Uncharacterized protein</fullName>
    </submittedName>
</protein>
<evidence type="ECO:0000313" key="2">
    <source>
        <dbReference type="Proteomes" id="UP000053424"/>
    </source>
</evidence>
<dbReference type="AlphaFoldDB" id="A0A0C3BLU5"/>
<dbReference type="HOGENOM" id="CLU_006058_1_0_1"/>
<dbReference type="Proteomes" id="UP000053424">
    <property type="component" value="Unassembled WGS sequence"/>
</dbReference>
<sequence length="167" mass="18773">PLPSVPLHELNNKVITSTIENNPHLFSVSTPFKVDVLREKLVSHPNPAFVESVCHGLSHGFWPWADTAGVILPYKLDAVEYLSDPTHIEFAKRQRDIEIEKKRFSPTFTELLPGMLSVPVSVATKKNSSKLRLCVNHSAEPFPLNALIDKKRVTVPLDDLQSFGRRL</sequence>
<accession>A0A0C3BLU5</accession>
<reference evidence="1 2" key="1">
    <citation type="submission" date="2014-04" db="EMBL/GenBank/DDBJ databases">
        <authorList>
            <consortium name="DOE Joint Genome Institute"/>
            <person name="Kuo A."/>
            <person name="Gay G."/>
            <person name="Dore J."/>
            <person name="Kohler A."/>
            <person name="Nagy L.G."/>
            <person name="Floudas D."/>
            <person name="Copeland A."/>
            <person name="Barry K.W."/>
            <person name="Cichocki N."/>
            <person name="Veneault-Fourrey C."/>
            <person name="LaButti K."/>
            <person name="Lindquist E.A."/>
            <person name="Lipzen A."/>
            <person name="Lundell T."/>
            <person name="Morin E."/>
            <person name="Murat C."/>
            <person name="Sun H."/>
            <person name="Tunlid A."/>
            <person name="Henrissat B."/>
            <person name="Grigoriev I.V."/>
            <person name="Hibbett D.S."/>
            <person name="Martin F."/>
            <person name="Nordberg H.P."/>
            <person name="Cantor M.N."/>
            <person name="Hua S.X."/>
        </authorList>
    </citation>
    <scope>NUCLEOTIDE SEQUENCE [LARGE SCALE GENOMIC DNA]</scope>
    <source>
        <strain evidence="2">h7</strain>
    </source>
</reference>
<organism evidence="1 2">
    <name type="scientific">Hebeloma cylindrosporum</name>
    <dbReference type="NCBI Taxonomy" id="76867"/>
    <lineage>
        <taxon>Eukaryota</taxon>
        <taxon>Fungi</taxon>
        <taxon>Dikarya</taxon>
        <taxon>Basidiomycota</taxon>
        <taxon>Agaricomycotina</taxon>
        <taxon>Agaricomycetes</taxon>
        <taxon>Agaricomycetidae</taxon>
        <taxon>Agaricales</taxon>
        <taxon>Agaricineae</taxon>
        <taxon>Hymenogastraceae</taxon>
        <taxon>Hebeloma</taxon>
    </lineage>
</organism>
<reference evidence="2" key="2">
    <citation type="submission" date="2015-01" db="EMBL/GenBank/DDBJ databases">
        <title>Evolutionary Origins and Diversification of the Mycorrhizal Mutualists.</title>
        <authorList>
            <consortium name="DOE Joint Genome Institute"/>
            <consortium name="Mycorrhizal Genomics Consortium"/>
            <person name="Kohler A."/>
            <person name="Kuo A."/>
            <person name="Nagy L.G."/>
            <person name="Floudas D."/>
            <person name="Copeland A."/>
            <person name="Barry K.W."/>
            <person name="Cichocki N."/>
            <person name="Veneault-Fourrey C."/>
            <person name="LaButti K."/>
            <person name="Lindquist E.A."/>
            <person name="Lipzen A."/>
            <person name="Lundell T."/>
            <person name="Morin E."/>
            <person name="Murat C."/>
            <person name="Riley R."/>
            <person name="Ohm R."/>
            <person name="Sun H."/>
            <person name="Tunlid A."/>
            <person name="Henrissat B."/>
            <person name="Grigoriev I.V."/>
            <person name="Hibbett D.S."/>
            <person name="Martin F."/>
        </authorList>
    </citation>
    <scope>NUCLEOTIDE SEQUENCE [LARGE SCALE GENOMIC DNA]</scope>
    <source>
        <strain evidence="2">h7</strain>
    </source>
</reference>
<dbReference type="EMBL" id="KN831796">
    <property type="protein sequence ID" value="KIM37660.1"/>
    <property type="molecule type" value="Genomic_DNA"/>
</dbReference>
<feature type="non-terminal residue" evidence="1">
    <location>
        <position position="167"/>
    </location>
</feature>
<feature type="non-terminal residue" evidence="1">
    <location>
        <position position="1"/>
    </location>
</feature>
<gene>
    <name evidence="1" type="ORF">M413DRAFT_48041</name>
</gene>